<comment type="caution">
    <text evidence="3">The sequence shown here is derived from an EMBL/GenBank/DDBJ whole genome shotgun (WGS) entry which is preliminary data.</text>
</comment>
<dbReference type="OrthoDB" id="116799at2"/>
<evidence type="ECO:0000256" key="2">
    <source>
        <dbReference type="SAM" id="MobiDB-lite"/>
    </source>
</evidence>
<feature type="region of interest" description="Disordered" evidence="2">
    <location>
        <begin position="1"/>
        <end position="32"/>
    </location>
</feature>
<dbReference type="Proteomes" id="UP000235703">
    <property type="component" value="Unassembled WGS sequence"/>
</dbReference>
<dbReference type="Pfam" id="PF05401">
    <property type="entry name" value="NodS"/>
    <property type="match status" value="1"/>
</dbReference>
<dbReference type="Gene3D" id="3.40.50.10320">
    <property type="entry name" value="LmbE-like"/>
    <property type="match status" value="1"/>
</dbReference>
<dbReference type="PANTHER" id="PTHR12993:SF29">
    <property type="entry name" value="BLR3841 PROTEIN"/>
    <property type="match status" value="1"/>
</dbReference>
<dbReference type="EMBL" id="PNFZ01000007">
    <property type="protein sequence ID" value="PMB97425.1"/>
    <property type="molecule type" value="Genomic_DNA"/>
</dbReference>
<dbReference type="InterPro" id="IPR024078">
    <property type="entry name" value="LmbE-like_dom_sf"/>
</dbReference>
<dbReference type="GO" id="GO:0009312">
    <property type="term" value="P:oligosaccharide biosynthetic process"/>
    <property type="evidence" value="ECO:0007669"/>
    <property type="project" value="InterPro"/>
</dbReference>
<dbReference type="Pfam" id="PF02585">
    <property type="entry name" value="PIG-L"/>
    <property type="match status" value="1"/>
</dbReference>
<organism evidence="3 4">
    <name type="scientific">Brevibacterium luteolum</name>
    <dbReference type="NCBI Taxonomy" id="199591"/>
    <lineage>
        <taxon>Bacteria</taxon>
        <taxon>Bacillati</taxon>
        <taxon>Actinomycetota</taxon>
        <taxon>Actinomycetes</taxon>
        <taxon>Micrococcales</taxon>
        <taxon>Brevibacteriaceae</taxon>
        <taxon>Brevibacterium</taxon>
    </lineage>
</organism>
<dbReference type="CDD" id="cd02440">
    <property type="entry name" value="AdoMet_MTases"/>
    <property type="match status" value="1"/>
</dbReference>
<gene>
    <name evidence="3" type="ORF">CJ198_11615</name>
</gene>
<name>A0A2N6PFH1_9MICO</name>
<evidence type="ECO:0008006" key="5">
    <source>
        <dbReference type="Google" id="ProtNLM"/>
    </source>
</evidence>
<proteinExistence type="predicted"/>
<evidence type="ECO:0000313" key="3">
    <source>
        <dbReference type="EMBL" id="PMB97425.1"/>
    </source>
</evidence>
<protein>
    <recommendedName>
        <fullName evidence="5">Methyltransferase domain-containing protein</fullName>
    </recommendedName>
</protein>
<dbReference type="InterPro" id="IPR029063">
    <property type="entry name" value="SAM-dependent_MTases_sf"/>
</dbReference>
<dbReference type="SUPFAM" id="SSF53335">
    <property type="entry name" value="S-adenosyl-L-methionine-dependent methyltransferases"/>
    <property type="match status" value="1"/>
</dbReference>
<dbReference type="GO" id="GO:0008757">
    <property type="term" value="F:S-adenosylmethionine-dependent methyltransferase activity"/>
    <property type="evidence" value="ECO:0007669"/>
    <property type="project" value="InterPro"/>
</dbReference>
<accession>A0A2N6PFH1</accession>
<dbReference type="SUPFAM" id="SSF102588">
    <property type="entry name" value="LmbE-like"/>
    <property type="match status" value="1"/>
</dbReference>
<dbReference type="AlphaFoldDB" id="A0A2N6PFH1"/>
<keyword evidence="1" id="KW-0862">Zinc</keyword>
<dbReference type="Gene3D" id="3.40.50.150">
    <property type="entry name" value="Vaccinia Virus protein VP39"/>
    <property type="match status" value="1"/>
</dbReference>
<dbReference type="InterPro" id="IPR003737">
    <property type="entry name" value="GlcNAc_PI_deacetylase-related"/>
</dbReference>
<dbReference type="InterPro" id="IPR008715">
    <property type="entry name" value="SAM-MeTfrase_NodS-like"/>
</dbReference>
<keyword evidence="4" id="KW-1185">Reference proteome</keyword>
<sequence>MTLLRLQPGIGFSDSPAPMTEPTPATGPAADAESSCERTFSGAQVPAASGTEIDTCAAALPAWPGAEALPGLLIVAPHPDDEIAGAGGLFAAALDAGIPVRLAAVTDGEGSHPPEAIDPAELAAIRRGETDAALQVLADAAGCPVPPVTRLSIPDGAVAEHEETLAGRLAELLDELPTGTWIAAPLRTDGHPDHDAAGRAAFAAAATRPTCPVVEYPVWLWQHTAPADVPDELAAAAVRLDVPERLRASLPAALDCFRSQVSLDYGVAVDRDPAAGPEAVVLPARVRERMCRERQVVFVHRSAGFDDLYRHADDPWSVGQRWYERRRAELIMAMLPKPRFDRAFEPGCSIGMLSEQLADRCEELICADVVPAAVHAARQRLRASSAGASVEVRCAGIEDWPAGSFDLIVFSELAYYLSDESFAGFLTSAAASLRSGGVVLAAHWRHPVPGGYRSAESAHAALAGIDGWTRHASYRDADVLIDVIGPDAPSVASQEFLG</sequence>
<evidence type="ECO:0000256" key="1">
    <source>
        <dbReference type="ARBA" id="ARBA00022833"/>
    </source>
</evidence>
<dbReference type="PANTHER" id="PTHR12993">
    <property type="entry name" value="N-ACETYLGLUCOSAMINYL-PHOSPHATIDYLINOSITOL DE-N-ACETYLASE-RELATED"/>
    <property type="match status" value="1"/>
</dbReference>
<reference evidence="3 4" key="1">
    <citation type="submission" date="2017-09" db="EMBL/GenBank/DDBJ databases">
        <title>Bacterial strain isolated from the female urinary microbiota.</title>
        <authorList>
            <person name="Thomas-White K."/>
            <person name="Kumar N."/>
            <person name="Forster S."/>
            <person name="Putonti C."/>
            <person name="Lawley T."/>
            <person name="Wolfe A.J."/>
        </authorList>
    </citation>
    <scope>NUCLEOTIDE SEQUENCE [LARGE SCALE GENOMIC DNA]</scope>
    <source>
        <strain evidence="3 4">UMB0680</strain>
    </source>
</reference>
<dbReference type="GO" id="GO:0016137">
    <property type="term" value="P:glycoside metabolic process"/>
    <property type="evidence" value="ECO:0007669"/>
    <property type="project" value="UniProtKB-ARBA"/>
</dbReference>
<dbReference type="GO" id="GO:0016811">
    <property type="term" value="F:hydrolase activity, acting on carbon-nitrogen (but not peptide) bonds, in linear amides"/>
    <property type="evidence" value="ECO:0007669"/>
    <property type="project" value="TreeGrafter"/>
</dbReference>
<evidence type="ECO:0000313" key="4">
    <source>
        <dbReference type="Proteomes" id="UP000235703"/>
    </source>
</evidence>